<dbReference type="OrthoDB" id="9785233at2"/>
<reference evidence="7 8" key="1">
    <citation type="submission" date="2017-12" db="EMBL/GenBank/DDBJ databases">
        <authorList>
            <person name="Hurst M.R.H."/>
        </authorList>
    </citation>
    <scope>NUCLEOTIDE SEQUENCE [LARGE SCALE GENOMIC DNA]</scope>
    <source>
        <strain evidence="7 8">SY-3-19</strain>
    </source>
</reference>
<accession>A0A2S7K4I2</accession>
<organism evidence="7 8">
    <name type="scientific">Hyphococcus luteus</name>
    <dbReference type="NCBI Taxonomy" id="2058213"/>
    <lineage>
        <taxon>Bacteria</taxon>
        <taxon>Pseudomonadati</taxon>
        <taxon>Pseudomonadota</taxon>
        <taxon>Alphaproteobacteria</taxon>
        <taxon>Parvularculales</taxon>
        <taxon>Parvularculaceae</taxon>
        <taxon>Hyphococcus</taxon>
    </lineage>
</organism>
<feature type="compositionally biased region" description="Polar residues" evidence="6">
    <location>
        <begin position="1"/>
        <end position="10"/>
    </location>
</feature>
<sequence>MQATPTVSPFTQPQQSSGATAAAGAKEGESNPALNAADFQNFLKLLTAQLRNQDPLNPADSTEFVAQLAQFSSVEQLVNANTKLDNIASAMVADGIEKYAGWIGKKAEAIDAPAYFDGTNPVEYRLSGLSEASRVEAVITDPAGQEVTRFDTVNGAMVQSWNGVVDDESAAPGVYAVTALYYDEDGKVIGEEIANTFGGVREVRLEGDEPSIILEGGVDLEPDQVAGLGQKE</sequence>
<dbReference type="Pfam" id="PF03963">
    <property type="entry name" value="FlgD"/>
    <property type="match status" value="1"/>
</dbReference>
<evidence type="ECO:0000256" key="1">
    <source>
        <dbReference type="ARBA" id="ARBA00010577"/>
    </source>
</evidence>
<dbReference type="InterPro" id="IPR005648">
    <property type="entry name" value="FlgD"/>
</dbReference>
<name>A0A2S7K4I2_9PROT</name>
<dbReference type="AlphaFoldDB" id="A0A2S7K4I2"/>
<gene>
    <name evidence="7" type="ORF">CW354_11460</name>
</gene>
<keyword evidence="3 5" id="KW-1005">Bacterial flagellum biogenesis</keyword>
<keyword evidence="8" id="KW-1185">Reference proteome</keyword>
<comment type="similarity">
    <text evidence="1 5">Belongs to the FlgD family.</text>
</comment>
<comment type="caution">
    <text evidence="7">The sequence shown here is derived from an EMBL/GenBank/DDBJ whole genome shotgun (WGS) entry which is preliminary data.</text>
</comment>
<evidence type="ECO:0000256" key="3">
    <source>
        <dbReference type="ARBA" id="ARBA00022795"/>
    </source>
</evidence>
<protein>
    <recommendedName>
        <fullName evidence="2 5">Basal-body rod modification protein FlgD</fullName>
    </recommendedName>
</protein>
<dbReference type="RefSeq" id="WP_104830233.1">
    <property type="nucleotide sequence ID" value="NZ_PJCH01000007.1"/>
</dbReference>
<evidence type="ECO:0000256" key="6">
    <source>
        <dbReference type="SAM" id="MobiDB-lite"/>
    </source>
</evidence>
<evidence type="ECO:0000256" key="5">
    <source>
        <dbReference type="RuleBase" id="RU362076"/>
    </source>
</evidence>
<dbReference type="Gene3D" id="2.30.30.910">
    <property type="match status" value="1"/>
</dbReference>
<dbReference type="Gene3D" id="2.60.40.4070">
    <property type="match status" value="1"/>
</dbReference>
<feature type="region of interest" description="Disordered" evidence="6">
    <location>
        <begin position="1"/>
        <end position="31"/>
    </location>
</feature>
<evidence type="ECO:0000256" key="2">
    <source>
        <dbReference type="ARBA" id="ARBA00016013"/>
    </source>
</evidence>
<dbReference type="Proteomes" id="UP000239504">
    <property type="component" value="Unassembled WGS sequence"/>
</dbReference>
<evidence type="ECO:0000313" key="8">
    <source>
        <dbReference type="Proteomes" id="UP000239504"/>
    </source>
</evidence>
<dbReference type="GO" id="GO:0044781">
    <property type="term" value="P:bacterial-type flagellum organization"/>
    <property type="evidence" value="ECO:0007669"/>
    <property type="project" value="UniProtKB-UniRule"/>
</dbReference>
<feature type="compositionally biased region" description="Low complexity" evidence="6">
    <location>
        <begin position="11"/>
        <end position="25"/>
    </location>
</feature>
<evidence type="ECO:0000256" key="4">
    <source>
        <dbReference type="ARBA" id="ARBA00024746"/>
    </source>
</evidence>
<proteinExistence type="inferred from homology"/>
<comment type="function">
    <text evidence="4 5">Required for flagellar hook formation. May act as a scaffolding protein.</text>
</comment>
<evidence type="ECO:0000313" key="7">
    <source>
        <dbReference type="EMBL" id="PQA87415.1"/>
    </source>
</evidence>
<dbReference type="EMBL" id="PJCH01000007">
    <property type="protein sequence ID" value="PQA87415.1"/>
    <property type="molecule type" value="Genomic_DNA"/>
</dbReference>